<protein>
    <recommendedName>
        <fullName evidence="4">inorganic diphosphatase</fullName>
        <ecNumber evidence="4">3.6.1.1</ecNumber>
    </recommendedName>
</protein>
<dbReference type="GO" id="GO:0004713">
    <property type="term" value="F:protein tyrosine kinase activity"/>
    <property type="evidence" value="ECO:0007669"/>
    <property type="project" value="InterPro"/>
</dbReference>
<keyword evidence="12" id="KW-0472">Membrane</keyword>
<keyword evidence="8" id="KW-0378">Hydrolase</keyword>
<dbReference type="Proteomes" id="UP000825729">
    <property type="component" value="Unassembled WGS sequence"/>
</dbReference>
<evidence type="ECO:0000256" key="13">
    <source>
        <dbReference type="SAM" id="SignalP"/>
    </source>
</evidence>
<evidence type="ECO:0000256" key="6">
    <source>
        <dbReference type="ARBA" id="ARBA00022729"/>
    </source>
</evidence>
<dbReference type="InterPro" id="IPR008162">
    <property type="entry name" value="Pyrophosphatase"/>
</dbReference>
<evidence type="ECO:0000256" key="8">
    <source>
        <dbReference type="ARBA" id="ARBA00022801"/>
    </source>
</evidence>
<dbReference type="GO" id="GO:0005524">
    <property type="term" value="F:ATP binding"/>
    <property type="evidence" value="ECO:0007669"/>
    <property type="project" value="UniProtKB-KW"/>
</dbReference>
<evidence type="ECO:0000256" key="11">
    <source>
        <dbReference type="ARBA" id="ARBA00047820"/>
    </source>
</evidence>
<comment type="cofactor">
    <cofactor evidence="1">
        <name>Mg(2+)</name>
        <dbReference type="ChEBI" id="CHEBI:18420"/>
    </cofactor>
</comment>
<feature type="domain" description="Protein kinase" evidence="14">
    <location>
        <begin position="354"/>
        <end position="633"/>
    </location>
</feature>
<keyword evidence="7" id="KW-0547">Nucleotide-binding</keyword>
<feature type="chain" id="PRO_5043944584" description="inorganic diphosphatase" evidence="13">
    <location>
        <begin position="24"/>
        <end position="968"/>
    </location>
</feature>
<evidence type="ECO:0000256" key="2">
    <source>
        <dbReference type="ARBA" id="ARBA00004167"/>
    </source>
</evidence>
<dbReference type="InterPro" id="IPR025287">
    <property type="entry name" value="WAK_GUB"/>
</dbReference>
<evidence type="ECO:0000313" key="15">
    <source>
        <dbReference type="EMBL" id="KAG9455442.1"/>
    </source>
</evidence>
<dbReference type="EC" id="3.6.1.1" evidence="4"/>
<evidence type="ECO:0000259" key="14">
    <source>
        <dbReference type="PROSITE" id="PS50011"/>
    </source>
</evidence>
<keyword evidence="12" id="KW-1133">Transmembrane helix</keyword>
<dbReference type="EMBL" id="JAINDJ010000003">
    <property type="protein sequence ID" value="KAG9455442.1"/>
    <property type="molecule type" value="Genomic_DNA"/>
</dbReference>
<sequence length="968" mass="107044">MFRLLSLSLFLLLPLFVPGRVYAVAVFSNRCNESCGSVPIPHPFHLNSSCGLTFDSLPNNPFRLYCSSSSVLSLDIGNHKFRVKDILSDAIIVDTVSRTGSCRIYDDVSSFSLESSPFYGVSGQNLLRLYGCGDSSVCNVDCDEFAFSGCGRIGREESLISCCYSLISNDREGKSEDDHDGSSLLAELSGCRGFSGWVVAAGTKMARRGLKLEWALPREYAKDICAQNAGFVNSSAVQGAVRCSCQNGLVGDGFAEGFGCVKSCIKDNRIAYGRDCRTKVGSKKKAIVLAGVLVSTFILAVIITSCLLFRRPPMEEHQLEPDHLQYFSSVAQFLKTCRVRLFSYKELEEATKGFDEGQELMYGPAEGAVCAGILGDASLVAVQKMDCENDEHLLKVLNRIELLYSGMSHKNVVRLIGCCTQLKLMPLIVYEFVPNGTLQEHLQQERGKGLDWYKRVKIAAETANVLVHLLFNVSPPVYPHDSISSSDICLDHDYSVKLAGLWRIKPGSENGLCSYQQLMGSRNVDVYSFGMVLLEIITGSRRVDLPALALQKIRDGKLDDIVDPIISYGEQPYKREQVLSVANLAVRCLLSCEEGGVGIVEVARELSLIAEVNVDSKRRKTALEETFSTSSLLQMISMSPDSIYAPCADMQIDIPIIYVRIVVNPEENFSLCPFWSYLKVIGKGQSVASPLPYKGIPSFTPLIDRKKATPLLSDPLPLFDRSKGPPYPPLCDSLHTPETKEKLNAQKTSSSSSLLPPSCRLPGTRRLAKCSSGATFHLLACTCSDYICFAPRPILSIHSLASILARVFRSLRPPSSSKTCLQVMKPRVRMVIESTKGSKVKYELDKKTGLIKVDRVLYSSGVYPHNYCLIPRTLCEDNDPLDVLILMQEPVLPGCYLRVRAIGLMPMIDQGEKDDKIIAVCADDPEYRHYNDICELPPHRLTEIRRFFEDCILSSCTIIIFLGLTPRL</sequence>
<dbReference type="InterPro" id="IPR001245">
    <property type="entry name" value="Ser-Thr/Tyr_kinase_cat_dom"/>
</dbReference>
<dbReference type="GO" id="GO:0030247">
    <property type="term" value="F:polysaccharide binding"/>
    <property type="evidence" value="ECO:0007669"/>
    <property type="project" value="InterPro"/>
</dbReference>
<dbReference type="Gene3D" id="3.90.80.10">
    <property type="entry name" value="Inorganic pyrophosphatase"/>
    <property type="match status" value="1"/>
</dbReference>
<keyword evidence="10" id="KW-0460">Magnesium</keyword>
<comment type="caution">
    <text evidence="15">The sequence shown here is derived from an EMBL/GenBank/DDBJ whole genome shotgun (WGS) entry which is preliminary data.</text>
</comment>
<dbReference type="CDD" id="cd00412">
    <property type="entry name" value="pyrophosphatase"/>
    <property type="match status" value="1"/>
</dbReference>
<keyword evidence="16" id="KW-1185">Reference proteome</keyword>
<dbReference type="PROSITE" id="PS50011">
    <property type="entry name" value="PROTEIN_KINASE_DOM"/>
    <property type="match status" value="1"/>
</dbReference>
<comment type="similarity">
    <text evidence="3">Belongs to the PPase family.</text>
</comment>
<feature type="transmembrane region" description="Helical" evidence="12">
    <location>
        <begin position="286"/>
        <end position="309"/>
    </location>
</feature>
<dbReference type="GO" id="GO:0006796">
    <property type="term" value="P:phosphate-containing compound metabolic process"/>
    <property type="evidence" value="ECO:0007669"/>
    <property type="project" value="InterPro"/>
</dbReference>
<evidence type="ECO:0000256" key="1">
    <source>
        <dbReference type="ARBA" id="ARBA00001946"/>
    </source>
</evidence>
<dbReference type="GO" id="GO:0004427">
    <property type="term" value="F:inorganic diphosphate phosphatase activity"/>
    <property type="evidence" value="ECO:0007669"/>
    <property type="project" value="UniProtKB-EC"/>
</dbReference>
<dbReference type="GO" id="GO:0000287">
    <property type="term" value="F:magnesium ion binding"/>
    <property type="evidence" value="ECO:0007669"/>
    <property type="project" value="InterPro"/>
</dbReference>
<dbReference type="Pfam" id="PF07714">
    <property type="entry name" value="PK_Tyr_Ser-Thr"/>
    <property type="match status" value="1"/>
</dbReference>
<feature type="signal peptide" evidence="13">
    <location>
        <begin position="1"/>
        <end position="23"/>
    </location>
</feature>
<organism evidence="15 16">
    <name type="scientific">Aristolochia fimbriata</name>
    <name type="common">White veined hardy Dutchman's pipe vine</name>
    <dbReference type="NCBI Taxonomy" id="158543"/>
    <lineage>
        <taxon>Eukaryota</taxon>
        <taxon>Viridiplantae</taxon>
        <taxon>Streptophyta</taxon>
        <taxon>Embryophyta</taxon>
        <taxon>Tracheophyta</taxon>
        <taxon>Spermatophyta</taxon>
        <taxon>Magnoliopsida</taxon>
        <taxon>Magnoliidae</taxon>
        <taxon>Piperales</taxon>
        <taxon>Aristolochiaceae</taxon>
        <taxon>Aristolochia</taxon>
    </lineage>
</organism>
<keyword evidence="5" id="KW-0479">Metal-binding</keyword>
<proteinExistence type="inferred from homology"/>
<dbReference type="Pfam" id="PF13947">
    <property type="entry name" value="GUB_WAK_bind"/>
    <property type="match status" value="1"/>
</dbReference>
<name>A0AAV7F615_ARIFI</name>
<gene>
    <name evidence="15" type="ORF">H6P81_008346</name>
</gene>
<dbReference type="Pfam" id="PF00719">
    <property type="entry name" value="Pyrophosphatase"/>
    <property type="match status" value="1"/>
</dbReference>
<dbReference type="Gene3D" id="1.10.510.10">
    <property type="entry name" value="Transferase(Phosphotransferase) domain 1"/>
    <property type="match status" value="1"/>
</dbReference>
<dbReference type="AlphaFoldDB" id="A0AAV7F615"/>
<dbReference type="SMART" id="SM00219">
    <property type="entry name" value="TyrKc"/>
    <property type="match status" value="1"/>
</dbReference>
<dbReference type="PROSITE" id="PS00387">
    <property type="entry name" value="PPASE"/>
    <property type="match status" value="1"/>
</dbReference>
<evidence type="ECO:0000256" key="5">
    <source>
        <dbReference type="ARBA" id="ARBA00022723"/>
    </source>
</evidence>
<dbReference type="Gene3D" id="3.30.200.20">
    <property type="entry name" value="Phosphorylase Kinase, domain 1"/>
    <property type="match status" value="1"/>
</dbReference>
<dbReference type="SUPFAM" id="SSF56112">
    <property type="entry name" value="Protein kinase-like (PK-like)"/>
    <property type="match status" value="1"/>
</dbReference>
<comment type="catalytic activity">
    <reaction evidence="11">
        <text>diphosphate + H2O = 2 phosphate + H(+)</text>
        <dbReference type="Rhea" id="RHEA:24576"/>
        <dbReference type="ChEBI" id="CHEBI:15377"/>
        <dbReference type="ChEBI" id="CHEBI:15378"/>
        <dbReference type="ChEBI" id="CHEBI:33019"/>
        <dbReference type="ChEBI" id="CHEBI:43474"/>
        <dbReference type="EC" id="3.6.1.1"/>
    </reaction>
</comment>
<keyword evidence="9" id="KW-0067">ATP-binding</keyword>
<keyword evidence="12" id="KW-0812">Transmembrane</keyword>
<accession>A0AAV7F615</accession>
<dbReference type="SUPFAM" id="SSF50324">
    <property type="entry name" value="Inorganic pyrophosphatase"/>
    <property type="match status" value="1"/>
</dbReference>
<evidence type="ECO:0000256" key="10">
    <source>
        <dbReference type="ARBA" id="ARBA00022842"/>
    </source>
</evidence>
<dbReference type="InterPro" id="IPR000719">
    <property type="entry name" value="Prot_kinase_dom"/>
</dbReference>
<dbReference type="PANTHER" id="PTHR46008:SF2">
    <property type="entry name" value="LEAF RUST 10 DISEASE-RESISTANCE LOCUS RECEPTOR-LIKE PROTEIN KINASE-LIKE 1.4"/>
    <property type="match status" value="1"/>
</dbReference>
<dbReference type="GO" id="GO:0016020">
    <property type="term" value="C:membrane"/>
    <property type="evidence" value="ECO:0007669"/>
    <property type="project" value="UniProtKB-SubCell"/>
</dbReference>
<evidence type="ECO:0000256" key="9">
    <source>
        <dbReference type="ARBA" id="ARBA00022840"/>
    </source>
</evidence>
<evidence type="ECO:0000256" key="12">
    <source>
        <dbReference type="SAM" id="Phobius"/>
    </source>
</evidence>
<comment type="subcellular location">
    <subcellularLocation>
        <location evidence="2">Membrane</location>
        <topology evidence="2">Single-pass membrane protein</topology>
    </subcellularLocation>
</comment>
<dbReference type="PANTHER" id="PTHR46008">
    <property type="entry name" value="LEAF RUST 10 DISEASE-RESISTANCE LOCUS RECEPTOR-LIKE PROTEIN KINASE-LIKE 1.4"/>
    <property type="match status" value="1"/>
</dbReference>
<reference evidence="15 16" key="1">
    <citation type="submission" date="2021-07" db="EMBL/GenBank/DDBJ databases">
        <title>The Aristolochia fimbriata genome: insights into angiosperm evolution, floral development and chemical biosynthesis.</title>
        <authorList>
            <person name="Jiao Y."/>
        </authorList>
    </citation>
    <scope>NUCLEOTIDE SEQUENCE [LARGE SCALE GENOMIC DNA]</scope>
    <source>
        <strain evidence="15">IBCAS-2021</strain>
        <tissue evidence="15">Leaf</tissue>
    </source>
</reference>
<dbReference type="GO" id="GO:0005737">
    <property type="term" value="C:cytoplasm"/>
    <property type="evidence" value="ECO:0007669"/>
    <property type="project" value="InterPro"/>
</dbReference>
<evidence type="ECO:0000256" key="4">
    <source>
        <dbReference type="ARBA" id="ARBA00012146"/>
    </source>
</evidence>
<dbReference type="InterPro" id="IPR020635">
    <property type="entry name" value="Tyr_kinase_cat_dom"/>
</dbReference>
<evidence type="ECO:0000256" key="3">
    <source>
        <dbReference type="ARBA" id="ARBA00006220"/>
    </source>
</evidence>
<dbReference type="InterPro" id="IPR036649">
    <property type="entry name" value="Pyrophosphatase_sf"/>
</dbReference>
<dbReference type="InterPro" id="IPR011009">
    <property type="entry name" value="Kinase-like_dom_sf"/>
</dbReference>
<evidence type="ECO:0000313" key="16">
    <source>
        <dbReference type="Proteomes" id="UP000825729"/>
    </source>
</evidence>
<keyword evidence="6 13" id="KW-0732">Signal</keyword>
<evidence type="ECO:0000256" key="7">
    <source>
        <dbReference type="ARBA" id="ARBA00022741"/>
    </source>
</evidence>